<dbReference type="EMBL" id="GBRH01272375">
    <property type="protein sequence ID" value="JAD25520.1"/>
    <property type="molecule type" value="Transcribed_RNA"/>
</dbReference>
<feature type="compositionally biased region" description="Basic residues" evidence="1">
    <location>
        <begin position="1"/>
        <end position="15"/>
    </location>
</feature>
<sequence length="30" mass="3479">MHRKLISFLHTRPKSKMVGVHHQQSGTYSS</sequence>
<protein>
    <submittedName>
        <fullName evidence="2">Uncharacterized protein</fullName>
    </submittedName>
</protein>
<evidence type="ECO:0000313" key="2">
    <source>
        <dbReference type="EMBL" id="JAD25520.1"/>
    </source>
</evidence>
<organism evidence="2">
    <name type="scientific">Arundo donax</name>
    <name type="common">Giant reed</name>
    <name type="synonym">Donax arundinaceus</name>
    <dbReference type="NCBI Taxonomy" id="35708"/>
    <lineage>
        <taxon>Eukaryota</taxon>
        <taxon>Viridiplantae</taxon>
        <taxon>Streptophyta</taxon>
        <taxon>Embryophyta</taxon>
        <taxon>Tracheophyta</taxon>
        <taxon>Spermatophyta</taxon>
        <taxon>Magnoliopsida</taxon>
        <taxon>Liliopsida</taxon>
        <taxon>Poales</taxon>
        <taxon>Poaceae</taxon>
        <taxon>PACMAD clade</taxon>
        <taxon>Arundinoideae</taxon>
        <taxon>Arundineae</taxon>
        <taxon>Arundo</taxon>
    </lineage>
</organism>
<feature type="region of interest" description="Disordered" evidence="1">
    <location>
        <begin position="1"/>
        <end position="30"/>
    </location>
</feature>
<name>A0A0A8YJ01_ARUDO</name>
<dbReference type="AlphaFoldDB" id="A0A0A8YJ01"/>
<reference evidence="2" key="2">
    <citation type="journal article" date="2015" name="Data Brief">
        <title>Shoot transcriptome of the giant reed, Arundo donax.</title>
        <authorList>
            <person name="Barrero R.A."/>
            <person name="Guerrero F.D."/>
            <person name="Moolhuijzen P."/>
            <person name="Goolsby J.A."/>
            <person name="Tidwell J."/>
            <person name="Bellgard S.E."/>
            <person name="Bellgard M.I."/>
        </authorList>
    </citation>
    <scope>NUCLEOTIDE SEQUENCE</scope>
    <source>
        <tissue evidence="2">Shoot tissue taken approximately 20 cm above the soil surface</tissue>
    </source>
</reference>
<accession>A0A0A8YJ01</accession>
<reference evidence="2" key="1">
    <citation type="submission" date="2014-09" db="EMBL/GenBank/DDBJ databases">
        <authorList>
            <person name="Magalhaes I.L.F."/>
            <person name="Oliveira U."/>
            <person name="Santos F.R."/>
            <person name="Vidigal T.H.D.A."/>
            <person name="Brescovit A.D."/>
            <person name="Santos A.J."/>
        </authorList>
    </citation>
    <scope>NUCLEOTIDE SEQUENCE</scope>
    <source>
        <tissue evidence="2">Shoot tissue taken approximately 20 cm above the soil surface</tissue>
    </source>
</reference>
<proteinExistence type="predicted"/>
<evidence type="ECO:0000256" key="1">
    <source>
        <dbReference type="SAM" id="MobiDB-lite"/>
    </source>
</evidence>